<dbReference type="Proteomes" id="UP001595533">
    <property type="component" value="Unassembled WGS sequence"/>
</dbReference>
<dbReference type="EMBL" id="JBHRTS010000002">
    <property type="protein sequence ID" value="MFC3193381.1"/>
    <property type="molecule type" value="Genomic_DNA"/>
</dbReference>
<organism evidence="2 3">
    <name type="scientific">Marinicella sediminis</name>
    <dbReference type="NCBI Taxonomy" id="1792834"/>
    <lineage>
        <taxon>Bacteria</taxon>
        <taxon>Pseudomonadati</taxon>
        <taxon>Pseudomonadota</taxon>
        <taxon>Gammaproteobacteria</taxon>
        <taxon>Lysobacterales</taxon>
        <taxon>Marinicellaceae</taxon>
        <taxon>Marinicella</taxon>
    </lineage>
</organism>
<sequence>MPVNGGVFMQNFLRLTYKPGVYCYIFFMIAISFLAVSIKIYQSLDLMEPDWFRHIPAMLSPLADVLKAAELAEYSFITSFLTALAAIYMGYFLRQCGRQKHQFEMVIVIILMVCLLLQILVLMMFPNQPELKYEMVLVNGDTLIPTLVETLKKTTNTAIVILAAALGIQLNSKQSGERDEPQS</sequence>
<evidence type="ECO:0000313" key="3">
    <source>
        <dbReference type="Proteomes" id="UP001595533"/>
    </source>
</evidence>
<feature type="transmembrane region" description="Helical" evidence="1">
    <location>
        <begin position="105"/>
        <end position="125"/>
    </location>
</feature>
<evidence type="ECO:0008006" key="4">
    <source>
        <dbReference type="Google" id="ProtNLM"/>
    </source>
</evidence>
<keyword evidence="1" id="KW-1133">Transmembrane helix</keyword>
<evidence type="ECO:0000256" key="1">
    <source>
        <dbReference type="SAM" id="Phobius"/>
    </source>
</evidence>
<feature type="transmembrane region" description="Helical" evidence="1">
    <location>
        <begin position="21"/>
        <end position="41"/>
    </location>
</feature>
<accession>A0ABV7J5C7</accession>
<feature type="transmembrane region" description="Helical" evidence="1">
    <location>
        <begin position="74"/>
        <end position="93"/>
    </location>
</feature>
<proteinExistence type="predicted"/>
<keyword evidence="1" id="KW-0812">Transmembrane</keyword>
<reference evidence="3" key="1">
    <citation type="journal article" date="2019" name="Int. J. Syst. Evol. Microbiol.">
        <title>The Global Catalogue of Microorganisms (GCM) 10K type strain sequencing project: providing services to taxonomists for standard genome sequencing and annotation.</title>
        <authorList>
            <consortium name="The Broad Institute Genomics Platform"/>
            <consortium name="The Broad Institute Genome Sequencing Center for Infectious Disease"/>
            <person name="Wu L."/>
            <person name="Ma J."/>
        </authorList>
    </citation>
    <scope>NUCLEOTIDE SEQUENCE [LARGE SCALE GENOMIC DNA]</scope>
    <source>
        <strain evidence="3">KCTC 42953</strain>
    </source>
</reference>
<comment type="caution">
    <text evidence="2">The sequence shown here is derived from an EMBL/GenBank/DDBJ whole genome shotgun (WGS) entry which is preliminary data.</text>
</comment>
<keyword evidence="3" id="KW-1185">Reference proteome</keyword>
<name>A0ABV7J5C7_9GAMM</name>
<protein>
    <recommendedName>
        <fullName evidence="4">DUF1772 domain-containing protein</fullName>
    </recommendedName>
</protein>
<keyword evidence="1" id="KW-0472">Membrane</keyword>
<gene>
    <name evidence="2" type="ORF">ACFODZ_03890</name>
</gene>
<dbReference type="RefSeq" id="WP_077410066.1">
    <property type="nucleotide sequence ID" value="NZ_JBHRTS010000002.1"/>
</dbReference>
<evidence type="ECO:0000313" key="2">
    <source>
        <dbReference type="EMBL" id="MFC3193381.1"/>
    </source>
</evidence>